<evidence type="ECO:0000313" key="1">
    <source>
        <dbReference type="EMBL" id="ERG93043.1"/>
    </source>
</evidence>
<organism evidence="1 2">
    <name type="scientific">Haloquadratum walsbyi J07HQW1</name>
    <dbReference type="NCBI Taxonomy" id="1238424"/>
    <lineage>
        <taxon>Archaea</taxon>
        <taxon>Methanobacteriati</taxon>
        <taxon>Methanobacteriota</taxon>
        <taxon>Stenosarchaea group</taxon>
        <taxon>Halobacteria</taxon>
        <taxon>Halobacteriales</taxon>
        <taxon>Haloferacaceae</taxon>
        <taxon>Haloquadratum</taxon>
    </lineage>
</organism>
<protein>
    <submittedName>
        <fullName evidence="1">Uncharacterized protein</fullName>
    </submittedName>
</protein>
<proteinExistence type="predicted"/>
<dbReference type="HOGENOM" id="CLU_2949250_0_0_2"/>
<dbReference type="STRING" id="1238424.J07HQW1_03096"/>
<sequence>MGDPDDETTQESLLNILSCPIGAVELIVAYSEQFMTGLDRVIRQLSSANFIIVEIKTQI</sequence>
<evidence type="ECO:0000313" key="2">
    <source>
        <dbReference type="Proteomes" id="UP000030649"/>
    </source>
</evidence>
<accession>U1N931</accession>
<gene>
    <name evidence="1" type="ORF">J07HQW1_03096</name>
</gene>
<reference evidence="1 2" key="1">
    <citation type="journal article" date="2013" name="PLoS ONE">
        <title>Assembly-driven community genomics of a hypersaline microbial ecosystem.</title>
        <authorList>
            <person name="Podell S."/>
            <person name="Ugalde J.A."/>
            <person name="Narasingarao P."/>
            <person name="Banfield J.F."/>
            <person name="Heidelberg K.B."/>
            <person name="Allen E.E."/>
        </authorList>
    </citation>
    <scope>NUCLEOTIDE SEQUENCE [LARGE SCALE GENOMIC DNA]</scope>
    <source>
        <strain evidence="2">J07HQW1</strain>
    </source>
</reference>
<dbReference type="Proteomes" id="UP000030649">
    <property type="component" value="Unassembled WGS sequence"/>
</dbReference>
<name>U1N931_9EURY</name>
<dbReference type="AlphaFoldDB" id="U1N931"/>
<dbReference type="EMBL" id="KE356560">
    <property type="protein sequence ID" value="ERG93043.1"/>
    <property type="molecule type" value="Genomic_DNA"/>
</dbReference>